<evidence type="ECO:0000313" key="1">
    <source>
        <dbReference type="EMBL" id="KAK7413203.1"/>
    </source>
</evidence>
<evidence type="ECO:0000313" key="2">
    <source>
        <dbReference type="Proteomes" id="UP001498476"/>
    </source>
</evidence>
<comment type="caution">
    <text evidence="1">The sequence shown here is derived from an EMBL/GenBank/DDBJ whole genome shotgun (WGS) entry which is preliminary data.</text>
</comment>
<gene>
    <name evidence="1" type="ORF">QQX98_007927</name>
</gene>
<accession>A0ABR1GWJ8</accession>
<dbReference type="EMBL" id="JAZAVJ010000136">
    <property type="protein sequence ID" value="KAK7413203.1"/>
    <property type="molecule type" value="Genomic_DNA"/>
</dbReference>
<dbReference type="Gene3D" id="3.30.559.10">
    <property type="entry name" value="Chloramphenicol acetyltransferase-like domain"/>
    <property type="match status" value="1"/>
</dbReference>
<dbReference type="InterPro" id="IPR023213">
    <property type="entry name" value="CAT-like_dom_sf"/>
</dbReference>
<reference evidence="1 2" key="1">
    <citation type="journal article" date="2025" name="Microbiol. Resour. Announc.">
        <title>Draft genome sequences for Neonectria magnoliae and Neonectria punicea, canker pathogens of Liriodendron tulipifera and Acer saccharum in West Virginia.</title>
        <authorList>
            <person name="Petronek H.M."/>
            <person name="Kasson M.T."/>
            <person name="Metheny A.M."/>
            <person name="Stauder C.M."/>
            <person name="Lovett B."/>
            <person name="Lynch S.C."/>
            <person name="Garnas J.R."/>
            <person name="Kasson L.R."/>
            <person name="Stajich J.E."/>
        </authorList>
    </citation>
    <scope>NUCLEOTIDE SEQUENCE [LARGE SCALE GENOMIC DNA]</scope>
    <source>
        <strain evidence="1 2">NRRL 64653</strain>
    </source>
</reference>
<name>A0ABR1GWJ8_9HYPO</name>
<sequence length="229" mass="25470">MAAAPPGTELSILDQTSSRHYTRLLYCFPIPETISAADTETLVSCFKRASSQIQAKWPFLGGRIRLCRPEELAGPVKLCKLQDRDGWVCNGNGLFSTDGVLSVKRVYDWGPGEAPSYRDLAARSVPPDMIGSRDYCRISHLPDLVAETGAVVYHIGLNFIRGGLMLCVCYSNLVLDYTAHAIILEELAVQVSMPCKEVRERDRTGEKIYPDNQPWDVANWPSIHHSTLC</sequence>
<dbReference type="Proteomes" id="UP001498476">
    <property type="component" value="Unassembled WGS sequence"/>
</dbReference>
<proteinExistence type="predicted"/>
<keyword evidence="2" id="KW-1185">Reference proteome</keyword>
<protein>
    <submittedName>
        <fullName evidence="1">Uncharacterized protein</fullName>
    </submittedName>
</protein>
<organism evidence="1 2">
    <name type="scientific">Neonectria punicea</name>
    <dbReference type="NCBI Taxonomy" id="979145"/>
    <lineage>
        <taxon>Eukaryota</taxon>
        <taxon>Fungi</taxon>
        <taxon>Dikarya</taxon>
        <taxon>Ascomycota</taxon>
        <taxon>Pezizomycotina</taxon>
        <taxon>Sordariomycetes</taxon>
        <taxon>Hypocreomycetidae</taxon>
        <taxon>Hypocreales</taxon>
        <taxon>Nectriaceae</taxon>
        <taxon>Neonectria</taxon>
    </lineage>
</organism>